<comment type="caution">
    <text evidence="2">The sequence shown here is derived from an EMBL/GenBank/DDBJ whole genome shotgun (WGS) entry which is preliminary data.</text>
</comment>
<protein>
    <submittedName>
        <fullName evidence="2">Uncharacterized protein</fullName>
    </submittedName>
</protein>
<dbReference type="Proteomes" id="UP001159363">
    <property type="component" value="Chromosome 11"/>
</dbReference>
<keyword evidence="3" id="KW-1185">Reference proteome</keyword>
<sequence length="717" mass="79335">MMVSSNTDANRTCVLAVVDIEQSRIQRQNSRLYHDSSHRRQRNAVRNQPHAGTPFTNQCLLSYLPPGSPANREAFASRNSQSDTRAVPELRAANQRITAPLLKKQPCHFHVRKFHYSVPDCRECAMCRLWQVSNACDIQSDRFRTRQQTNTLYAYVQFGNRNVLSNVSGTGDVKDPASFIRFIDYKNCSYSNTRSRGGVVVRLLASHLGELGSIPGGASFGFLHVGIVPDDAVGRRVFSGISLSPPFHSGAPPFSHRFALIGSQDLLRVVDRNAAVAASPRFAARCQHQLDDDFVQIMVSGLFRPCLSWVRERSLMLFRTPHNDLRENALCSSERARKSESTNCASKVKKRGSDTGDTNTHVWCLIAPTRMACSVSGVTLYRVNKICNSATLLHAMKAHILNYASIIHSPVYTRAKAVCSLDSAPKNSQCYSTPDSVATLYLFPCKCVIVSESSMTCLMNCDPIAKVAAGLQEFCTRVGALGATETCASTIRPSRIIVCGLASRVVTLPGGHACNYRLSCYFAVLPRETPAAATVVRGQERVRWARRLARWPLSALGSVFESRLVQAYFRILKYVRTLLFVAGFFSSTPLFARPFIPLLHCLHHTSPPPVSAGYLVPKYFYHAGRLPILRATTEKYPHPGGNNYVQPEKREMMVCLYLKLKLDVSSAGFCEPLHLCRKKPTSNTDKQACHPAETIALQPAVSASQHSYCGAQRVSGP</sequence>
<evidence type="ECO:0000313" key="2">
    <source>
        <dbReference type="EMBL" id="KAJ8870959.1"/>
    </source>
</evidence>
<name>A0ABQ9GGK6_9NEOP</name>
<accession>A0ABQ9GGK6</accession>
<reference evidence="2 3" key="1">
    <citation type="submission" date="2023-02" db="EMBL/GenBank/DDBJ databases">
        <title>LHISI_Scaffold_Assembly.</title>
        <authorList>
            <person name="Stuart O.P."/>
            <person name="Cleave R."/>
            <person name="Magrath M.J.L."/>
            <person name="Mikheyev A.S."/>
        </authorList>
    </citation>
    <scope>NUCLEOTIDE SEQUENCE [LARGE SCALE GENOMIC DNA]</scope>
    <source>
        <strain evidence="2">Daus_M_001</strain>
        <tissue evidence="2">Leg muscle</tissue>
    </source>
</reference>
<evidence type="ECO:0000256" key="1">
    <source>
        <dbReference type="SAM" id="MobiDB-lite"/>
    </source>
</evidence>
<dbReference type="EMBL" id="JARBHB010000012">
    <property type="protein sequence ID" value="KAJ8870959.1"/>
    <property type="molecule type" value="Genomic_DNA"/>
</dbReference>
<organism evidence="2 3">
    <name type="scientific">Dryococelus australis</name>
    <dbReference type="NCBI Taxonomy" id="614101"/>
    <lineage>
        <taxon>Eukaryota</taxon>
        <taxon>Metazoa</taxon>
        <taxon>Ecdysozoa</taxon>
        <taxon>Arthropoda</taxon>
        <taxon>Hexapoda</taxon>
        <taxon>Insecta</taxon>
        <taxon>Pterygota</taxon>
        <taxon>Neoptera</taxon>
        <taxon>Polyneoptera</taxon>
        <taxon>Phasmatodea</taxon>
        <taxon>Verophasmatodea</taxon>
        <taxon>Anareolatae</taxon>
        <taxon>Phasmatidae</taxon>
        <taxon>Eurycanthinae</taxon>
        <taxon>Dryococelus</taxon>
    </lineage>
</organism>
<feature type="region of interest" description="Disordered" evidence="1">
    <location>
        <begin position="28"/>
        <end position="53"/>
    </location>
</feature>
<proteinExistence type="predicted"/>
<evidence type="ECO:0000313" key="3">
    <source>
        <dbReference type="Proteomes" id="UP001159363"/>
    </source>
</evidence>
<gene>
    <name evidence="2" type="ORF">PR048_027261</name>
</gene>